<comment type="subunit">
    <text evidence="10">The complex is composed of six subunits: RnfA, RnfB, RnfC, RnfD, RnfE and RnfG.</text>
</comment>
<keyword evidence="3 10" id="KW-0479">Metal-binding</keyword>
<dbReference type="GO" id="GO:0009055">
    <property type="term" value="F:electron transfer activity"/>
    <property type="evidence" value="ECO:0007669"/>
    <property type="project" value="InterPro"/>
</dbReference>
<dbReference type="GO" id="GO:0005886">
    <property type="term" value="C:plasma membrane"/>
    <property type="evidence" value="ECO:0007669"/>
    <property type="project" value="UniProtKB-SubCell"/>
</dbReference>
<evidence type="ECO:0000259" key="13">
    <source>
        <dbReference type="PROSITE" id="PS51656"/>
    </source>
</evidence>
<dbReference type="EC" id="7.-.-.-" evidence="10"/>
<keyword evidence="10" id="KW-1003">Cell membrane</keyword>
<dbReference type="EMBL" id="AFOC01000012">
    <property type="protein sequence ID" value="EGV52309.1"/>
    <property type="molecule type" value="Genomic_DNA"/>
</dbReference>
<keyword evidence="8 10" id="KW-0411">Iron-sulfur</keyword>
<comment type="similarity">
    <text evidence="10">Belongs to the 4Fe4S bacterial-type ferredoxin family. RnfB subfamily.</text>
</comment>
<feature type="binding site" evidence="10">
    <location>
        <position position="187"/>
    </location>
    <ligand>
        <name>[4Fe-4S] cluster</name>
        <dbReference type="ChEBI" id="CHEBI:49883"/>
        <label>3</label>
    </ligand>
</feature>
<keyword evidence="6 10" id="KW-0249">Electron transport</keyword>
<evidence type="ECO:0000256" key="5">
    <source>
        <dbReference type="ARBA" id="ARBA00022967"/>
    </source>
</evidence>
<dbReference type="Proteomes" id="UP000004491">
    <property type="component" value="Unassembled WGS sequence"/>
</dbReference>
<evidence type="ECO:0000256" key="6">
    <source>
        <dbReference type="ARBA" id="ARBA00022982"/>
    </source>
</evidence>
<dbReference type="InterPro" id="IPR007202">
    <property type="entry name" value="4Fe-4S_dom"/>
</dbReference>
<keyword evidence="2 10" id="KW-0004">4Fe-4S</keyword>
<keyword evidence="7 10" id="KW-0408">Iron</keyword>
<evidence type="ECO:0000256" key="2">
    <source>
        <dbReference type="ARBA" id="ARBA00022485"/>
    </source>
</evidence>
<keyword evidence="10" id="KW-0997">Cell inner membrane</keyword>
<feature type="binding site" evidence="10">
    <location>
        <position position="181"/>
    </location>
    <ligand>
        <name>[4Fe-4S] cluster</name>
        <dbReference type="ChEBI" id="CHEBI:49883"/>
        <label>3</label>
    </ligand>
</feature>
<comment type="subcellular location">
    <subcellularLocation>
        <location evidence="10">Cell inner membrane</location>
    </subcellularLocation>
</comment>
<protein>
    <recommendedName>
        <fullName evidence="10">Ion-translocating oxidoreductase complex subunit B</fullName>
        <ecNumber evidence="10">7.-.-.-</ecNumber>
    </recommendedName>
    <alternativeName>
        <fullName evidence="10">Rnf electron transport complex subunit B</fullName>
    </alternativeName>
</protein>
<dbReference type="PATRIC" id="fig|1048808.3.peg.665"/>
<proteinExistence type="inferred from homology"/>
<dbReference type="InterPro" id="IPR010207">
    <property type="entry name" value="Elect_transpt_cplx_RnfB/RsxB"/>
</dbReference>
<gene>
    <name evidence="10" type="primary">rnfB</name>
    <name evidence="14" type="ORF">Rifp1Sym_al00280</name>
</gene>
<dbReference type="Gene3D" id="1.10.15.40">
    <property type="entry name" value="Electron transport complex subunit B, putative Fe-S cluster"/>
    <property type="match status" value="1"/>
</dbReference>
<dbReference type="PROSITE" id="PS00198">
    <property type="entry name" value="4FE4S_FER_1"/>
    <property type="match status" value="1"/>
</dbReference>
<keyword evidence="1 10" id="KW-0813">Transport</keyword>
<feature type="binding site" evidence="10">
    <location>
        <position position="67"/>
    </location>
    <ligand>
        <name>[4Fe-4S] cluster</name>
        <dbReference type="ChEBI" id="CHEBI:49883"/>
        <label>1</label>
    </ligand>
</feature>
<dbReference type="PANTHER" id="PTHR43560:SF1">
    <property type="entry name" value="ION-TRANSLOCATING OXIDOREDUCTASE COMPLEX SUBUNIT B"/>
    <property type="match status" value="1"/>
</dbReference>
<keyword evidence="4 10" id="KW-0677">Repeat</keyword>
<dbReference type="GO" id="GO:0051539">
    <property type="term" value="F:4 iron, 4 sulfur cluster binding"/>
    <property type="evidence" value="ECO:0007669"/>
    <property type="project" value="UniProtKB-UniRule"/>
</dbReference>
<evidence type="ECO:0000256" key="10">
    <source>
        <dbReference type="HAMAP-Rule" id="MF_00463"/>
    </source>
</evidence>
<dbReference type="AlphaFoldDB" id="G2DAR2"/>
<evidence type="ECO:0000256" key="7">
    <source>
        <dbReference type="ARBA" id="ARBA00023004"/>
    </source>
</evidence>
<evidence type="ECO:0000256" key="9">
    <source>
        <dbReference type="ARBA" id="ARBA00023136"/>
    </source>
</evidence>
<name>G2DAR2_9GAMM</name>
<dbReference type="PROSITE" id="PS51656">
    <property type="entry name" value="4FE4S"/>
    <property type="match status" value="1"/>
</dbReference>
<dbReference type="InterPro" id="IPR017900">
    <property type="entry name" value="4Fe4S_Fe_S_CS"/>
</dbReference>
<evidence type="ECO:0000259" key="12">
    <source>
        <dbReference type="PROSITE" id="PS51379"/>
    </source>
</evidence>
<evidence type="ECO:0000313" key="14">
    <source>
        <dbReference type="EMBL" id="EGV52309.1"/>
    </source>
</evidence>
<dbReference type="GO" id="GO:0046872">
    <property type="term" value="F:metal ion binding"/>
    <property type="evidence" value="ECO:0007669"/>
    <property type="project" value="UniProtKB-KW"/>
</dbReference>
<keyword evidence="11" id="KW-0812">Transmembrane</keyword>
<dbReference type="SUPFAM" id="SSF54862">
    <property type="entry name" value="4Fe-4S ferredoxins"/>
    <property type="match status" value="2"/>
</dbReference>
<evidence type="ECO:0000256" key="4">
    <source>
        <dbReference type="ARBA" id="ARBA00022737"/>
    </source>
</evidence>
<dbReference type="Gene3D" id="3.30.70.20">
    <property type="match status" value="1"/>
</dbReference>
<keyword evidence="11" id="KW-1133">Transmembrane helix</keyword>
<feature type="domain" description="4Fe-4S ferredoxin-type" evidence="12">
    <location>
        <begin position="138"/>
        <end position="171"/>
    </location>
</feature>
<feature type="domain" description="4Fe-4S" evidence="13">
    <location>
        <begin position="42"/>
        <end position="101"/>
    </location>
</feature>
<feature type="binding site" evidence="10">
    <location>
        <position position="59"/>
    </location>
    <ligand>
        <name>[4Fe-4S] cluster</name>
        <dbReference type="ChEBI" id="CHEBI:49883"/>
        <label>1</label>
    </ligand>
</feature>
<dbReference type="Pfam" id="PF00037">
    <property type="entry name" value="Fer4"/>
    <property type="match status" value="1"/>
</dbReference>
<comment type="function">
    <text evidence="10">Part of a membrane-bound complex that couples electron transfer with translocation of ions across the membrane.</text>
</comment>
<dbReference type="InterPro" id="IPR050395">
    <property type="entry name" value="4Fe4S_Ferredoxin_RnfB"/>
</dbReference>
<keyword evidence="9 10" id="KW-0472">Membrane</keyword>
<evidence type="ECO:0000256" key="8">
    <source>
        <dbReference type="ARBA" id="ARBA00023014"/>
    </source>
</evidence>
<feature type="domain" description="4Fe-4S ferredoxin-type" evidence="12">
    <location>
        <begin position="172"/>
        <end position="201"/>
    </location>
</feature>
<keyword evidence="5 10" id="KW-1278">Translocase</keyword>
<comment type="cofactor">
    <cofactor evidence="10">
        <name>[4Fe-4S] cluster</name>
        <dbReference type="ChEBI" id="CHEBI:49883"/>
    </cofactor>
    <text evidence="10">Binds 3 [4Fe-4S] clusters.</text>
</comment>
<evidence type="ECO:0000256" key="11">
    <source>
        <dbReference type="SAM" id="Phobius"/>
    </source>
</evidence>
<feature type="binding site" evidence="10">
    <location>
        <position position="151"/>
    </location>
    <ligand>
        <name>[4Fe-4S] cluster</name>
        <dbReference type="ChEBI" id="CHEBI:49883"/>
        <label>2</label>
    </ligand>
</feature>
<feature type="binding site" evidence="10">
    <location>
        <position position="157"/>
    </location>
    <ligand>
        <name>[4Fe-4S] cluster</name>
        <dbReference type="ChEBI" id="CHEBI:49883"/>
        <label>2</label>
    </ligand>
</feature>
<keyword evidence="15" id="KW-1185">Reference proteome</keyword>
<sequence length="298" mass="31248">MGFSVMGSEALIQVTISILFMGGLGLALSAALAIANRKLWVYEDPRIDVVEEMLPSTNCGACGTAGCRPFAEALIAGELQPGQCTVNSADGNEEIADYLGVESGDIIKRVARLACAGGSHVARMRAHYAGLDSCRAAAAVSGGPKACSWGCLGLADCAEVCDFEAITMDTHGLPIVDSAKCTACEDCVEVCPKGLFSIQPITHRLWVACKNQMDGDLAEADCEVACTNCERCAKDSPEGLITIQNNLAVINYEKNGLASPIATQRCPTGAIVWLDADGSVHKGIKAKHIVREEALPVS</sequence>
<organism evidence="14 15">
    <name type="scientific">endosymbiont of Riftia pachyptila</name>
    <name type="common">vent Ph05</name>
    <dbReference type="NCBI Taxonomy" id="1048808"/>
    <lineage>
        <taxon>Bacteria</taxon>
        <taxon>Pseudomonadati</taxon>
        <taxon>Pseudomonadota</taxon>
        <taxon>Gammaproteobacteria</taxon>
        <taxon>sulfur-oxidizing symbionts</taxon>
    </lineage>
</organism>
<feature type="binding site" evidence="10">
    <location>
        <position position="184"/>
    </location>
    <ligand>
        <name>[4Fe-4S] cluster</name>
        <dbReference type="ChEBI" id="CHEBI:49883"/>
        <label>3</label>
    </ligand>
</feature>
<dbReference type="HAMAP" id="MF_00463">
    <property type="entry name" value="RsxB_RnfB"/>
    <property type="match status" value="1"/>
</dbReference>
<evidence type="ECO:0000256" key="3">
    <source>
        <dbReference type="ARBA" id="ARBA00022723"/>
    </source>
</evidence>
<feature type="binding site" evidence="10">
    <location>
        <position position="161"/>
    </location>
    <ligand>
        <name>[4Fe-4S] cluster</name>
        <dbReference type="ChEBI" id="CHEBI:49883"/>
        <label>3</label>
    </ligand>
</feature>
<reference evidence="14" key="1">
    <citation type="journal article" date="2011" name="ISME J.">
        <title>The endosymbionts of the deep-sea tubeworms Riftia pachyptila and Tevnia jerichonana share an identical physiology as revealed by proteogenomic analyses.</title>
        <authorList>
            <person name="Gardebrecht A."/>
            <person name="Markert S."/>
            <person name="Felbeck H."/>
            <person name="Thuermer A."/>
            <person name="Albrecht D."/>
            <person name="Wollherr A."/>
            <person name="Kabisch J."/>
            <person name="Lehmann R."/>
            <person name="Daniel R."/>
            <person name="Liesegang H."/>
            <person name="Hecker M."/>
            <person name="Sievert S.M."/>
            <person name="Schweder T."/>
        </authorList>
    </citation>
    <scope>NUCLEOTIDE SEQUENCE [LARGE SCALE GENOMIC DNA]</scope>
</reference>
<feature type="binding site" evidence="10">
    <location>
        <position position="191"/>
    </location>
    <ligand>
        <name>[4Fe-4S] cluster</name>
        <dbReference type="ChEBI" id="CHEBI:49883"/>
        <label>2</label>
    </ligand>
</feature>
<feature type="binding site" evidence="10">
    <location>
        <position position="62"/>
    </location>
    <ligand>
        <name>[4Fe-4S] cluster</name>
        <dbReference type="ChEBI" id="CHEBI:49883"/>
        <label>1</label>
    </ligand>
</feature>
<evidence type="ECO:0000256" key="1">
    <source>
        <dbReference type="ARBA" id="ARBA00022448"/>
    </source>
</evidence>
<comment type="caution">
    <text evidence="14">The sequence shown here is derived from an EMBL/GenBank/DDBJ whole genome shotgun (WGS) entry which is preliminary data.</text>
</comment>
<feature type="transmembrane region" description="Helical" evidence="11">
    <location>
        <begin position="12"/>
        <end position="35"/>
    </location>
</feature>
<accession>G2DAR2</accession>
<feature type="binding site" evidence="10">
    <location>
        <position position="84"/>
    </location>
    <ligand>
        <name>[4Fe-4S] cluster</name>
        <dbReference type="ChEBI" id="CHEBI:49883"/>
        <label>1</label>
    </ligand>
</feature>
<dbReference type="Pfam" id="PF04060">
    <property type="entry name" value="FeS"/>
    <property type="match status" value="1"/>
</dbReference>
<evidence type="ECO:0000313" key="15">
    <source>
        <dbReference type="Proteomes" id="UP000004491"/>
    </source>
</evidence>
<dbReference type="PROSITE" id="PS51379">
    <property type="entry name" value="4FE4S_FER_2"/>
    <property type="match status" value="3"/>
</dbReference>
<feature type="domain" description="4Fe-4S ferredoxin-type" evidence="12">
    <location>
        <begin position="216"/>
        <end position="246"/>
    </location>
</feature>
<dbReference type="InterPro" id="IPR017896">
    <property type="entry name" value="4Fe4S_Fe-S-bd"/>
</dbReference>
<comment type="caution">
    <text evidence="10">Lacks conserved residue(s) required for the propagation of feature annotation.</text>
</comment>
<feature type="region of interest" description="Hydrophobic" evidence="10">
    <location>
        <begin position="1"/>
        <end position="36"/>
    </location>
</feature>
<dbReference type="GO" id="GO:0022900">
    <property type="term" value="P:electron transport chain"/>
    <property type="evidence" value="ECO:0007669"/>
    <property type="project" value="UniProtKB-UniRule"/>
</dbReference>
<dbReference type="PANTHER" id="PTHR43560">
    <property type="entry name" value="ION-TRANSLOCATING OXIDOREDUCTASE COMPLEX SUBUNIT B"/>
    <property type="match status" value="1"/>
</dbReference>
<feature type="binding site" evidence="10">
    <location>
        <position position="147"/>
    </location>
    <ligand>
        <name>[4Fe-4S] cluster</name>
        <dbReference type="ChEBI" id="CHEBI:49883"/>
        <label>2</label>
    </ligand>
</feature>